<evidence type="ECO:0000256" key="6">
    <source>
        <dbReference type="ARBA" id="ARBA00022527"/>
    </source>
</evidence>
<dbReference type="InterPro" id="IPR009091">
    <property type="entry name" value="RCC1/BLIP-II"/>
</dbReference>
<dbReference type="PROSITE" id="PS50011">
    <property type="entry name" value="PROTEIN_KINASE_DOM"/>
    <property type="match status" value="1"/>
</dbReference>
<evidence type="ECO:0000256" key="13">
    <source>
        <dbReference type="ARBA" id="ARBA00022840"/>
    </source>
</evidence>
<feature type="binding site" evidence="16">
    <location>
        <position position="37"/>
    </location>
    <ligand>
        <name>ATP</name>
        <dbReference type="ChEBI" id="CHEBI:30616"/>
    </ligand>
</feature>
<evidence type="ECO:0000256" key="9">
    <source>
        <dbReference type="ARBA" id="ARBA00022723"/>
    </source>
</evidence>
<dbReference type="Proteomes" id="UP000594262">
    <property type="component" value="Unplaced"/>
</dbReference>
<feature type="repeat" description="RCC1" evidence="15">
    <location>
        <begin position="508"/>
        <end position="559"/>
    </location>
</feature>
<comment type="similarity">
    <text evidence="3">Belongs to the protein kinase superfamily. NEK Ser/Thr protein kinase family. NIMA subfamily.</text>
</comment>
<keyword evidence="7" id="KW-0597">Phosphoprotein</keyword>
<feature type="domain" description="Protein kinase" evidence="18">
    <location>
        <begin position="8"/>
        <end position="263"/>
    </location>
</feature>
<evidence type="ECO:0000256" key="4">
    <source>
        <dbReference type="ARBA" id="ARBA00012513"/>
    </source>
</evidence>
<evidence type="ECO:0000256" key="3">
    <source>
        <dbReference type="ARBA" id="ARBA00010886"/>
    </source>
</evidence>
<dbReference type="InterPro" id="IPR000719">
    <property type="entry name" value="Prot_kinase_dom"/>
</dbReference>
<protein>
    <recommendedName>
        <fullName evidence="4">non-specific serine/threonine protein kinase</fullName>
        <ecNumber evidence="4">2.7.11.1</ecNumber>
    </recommendedName>
</protein>
<dbReference type="SUPFAM" id="SSF50985">
    <property type="entry name" value="RCC1/BLIP-II"/>
    <property type="match status" value="1"/>
</dbReference>
<keyword evidence="10" id="KW-0677">Repeat</keyword>
<dbReference type="InterPro" id="IPR008271">
    <property type="entry name" value="Ser/Thr_kinase_AS"/>
</dbReference>
<dbReference type="GO" id="GO:0005524">
    <property type="term" value="F:ATP binding"/>
    <property type="evidence" value="ECO:0007669"/>
    <property type="project" value="UniProtKB-UniRule"/>
</dbReference>
<sequence>MGMEKYDRETKKLVGRGAFGHVYLYQSLSDRKEIIIKQITIDDLTTDQRKGVMNEINLSSMFDHPNIIKYMEYFLEDNVFNIVMEYAAGGNLYDYLHQRQKEDRFLEEEEVTKFFVQIVRALHHIHRYYILHRDMKTHNILLDRRKKVIKICDFGISKFLTQTSAETTVGTAHYMSPEVVEGKSYNYKSDIWSLGCILHELITLKRTFDAEFLSAIISKILRCDYSPMPMNYSDELRQLVKDILQIDPAKRPDVNAILAAPVLINAYFDLETDVGRIPCYHWNSGNNAQRRKPKKGDKSDRSGTNQSAGSDSGGSGNTPTSGGRTIGAVDDSVYRTQSFTSWGDEATRANHEQTSIVYMWGSVSDTPTLLTLPFHDQLVTSVYTGKTKKLGLTSYGRVVSWENSFATTASTASFNDQGSRANYNVFSPKIIGDLTQSNIQQVCCGDKFVAVRSDQGILMTWGSGEDGCLGHGNTNDVSHARVVEDLVGSTVAQISCGSAHMMALTTEQQVFVWGRGSHGNFGLNDRHNRCNPTNVPLPMDTKPRSVVCGTDCSFIITDKGAVYACGNNRNNKLALLTDNELKKGNFSKVENDCLVFKKITCHPICEHRIISIATGPTHSCFLTESGLLITCGANSSYQLGYERQENDLRPGIVELSRQNPIHLMDCGDLHTVVVTSDDQIYSFGSSRHGRLGRRTDEDYTWKPQLIEIEENDVTIQSLSVSHRTTLLAGKVHNASTLTPMNY</sequence>
<dbReference type="FunFam" id="1.10.510.10:FF:000262">
    <property type="entry name" value="Serine/threonine-protein kinase Nek8"/>
    <property type="match status" value="1"/>
</dbReference>
<dbReference type="Gene3D" id="2.130.10.30">
    <property type="entry name" value="Regulator of chromosome condensation 1/beta-lactamase-inhibitor protein II"/>
    <property type="match status" value="2"/>
</dbReference>
<dbReference type="OrthoDB" id="248923at2759"/>
<evidence type="ECO:0000256" key="14">
    <source>
        <dbReference type="ARBA" id="ARBA00022842"/>
    </source>
</evidence>
<feature type="repeat" description="RCC1" evidence="15">
    <location>
        <begin position="626"/>
        <end position="677"/>
    </location>
</feature>
<dbReference type="InterPro" id="IPR011009">
    <property type="entry name" value="Kinase-like_dom_sf"/>
</dbReference>
<dbReference type="PRINTS" id="PR00633">
    <property type="entry name" value="RCCNDNSATION"/>
</dbReference>
<dbReference type="AlphaFoldDB" id="A0A7M5UNN8"/>
<evidence type="ECO:0000256" key="10">
    <source>
        <dbReference type="ARBA" id="ARBA00022737"/>
    </source>
</evidence>
<evidence type="ECO:0000313" key="20">
    <source>
        <dbReference type="Proteomes" id="UP000594262"/>
    </source>
</evidence>
<evidence type="ECO:0000256" key="12">
    <source>
        <dbReference type="ARBA" id="ARBA00022777"/>
    </source>
</evidence>
<evidence type="ECO:0000256" key="2">
    <source>
        <dbReference type="ARBA" id="ARBA00004496"/>
    </source>
</evidence>
<dbReference type="PROSITE" id="PS50012">
    <property type="entry name" value="RCC1_3"/>
    <property type="match status" value="4"/>
</dbReference>
<evidence type="ECO:0000256" key="11">
    <source>
        <dbReference type="ARBA" id="ARBA00022741"/>
    </source>
</evidence>
<evidence type="ECO:0000259" key="18">
    <source>
        <dbReference type="PROSITE" id="PS50011"/>
    </source>
</evidence>
<dbReference type="PANTHER" id="PTHR44535">
    <property type="entry name" value="PROTEIN CBG16200"/>
    <property type="match status" value="1"/>
</dbReference>
<dbReference type="RefSeq" id="XP_066914372.1">
    <property type="nucleotide sequence ID" value="XM_067058271.1"/>
</dbReference>
<feature type="repeat" description="RCC1" evidence="15">
    <location>
        <begin position="678"/>
        <end position="739"/>
    </location>
</feature>
<keyword evidence="13 16" id="KW-0067">ATP-binding</keyword>
<dbReference type="SUPFAM" id="SSF56112">
    <property type="entry name" value="Protein kinase-like (PK-like)"/>
    <property type="match status" value="1"/>
</dbReference>
<dbReference type="Pfam" id="PF00069">
    <property type="entry name" value="Pkinase"/>
    <property type="match status" value="1"/>
</dbReference>
<evidence type="ECO:0000256" key="1">
    <source>
        <dbReference type="ARBA" id="ARBA00001946"/>
    </source>
</evidence>
<reference evidence="19" key="1">
    <citation type="submission" date="2021-01" db="UniProtKB">
        <authorList>
            <consortium name="EnsemblMetazoa"/>
        </authorList>
    </citation>
    <scope>IDENTIFICATION</scope>
</reference>
<dbReference type="EnsemblMetazoa" id="CLYHEMT001745.1">
    <property type="protein sequence ID" value="CLYHEMP001745.1"/>
    <property type="gene ID" value="CLYHEMG001745"/>
</dbReference>
<evidence type="ECO:0000256" key="16">
    <source>
        <dbReference type="PROSITE-ProRule" id="PRU10141"/>
    </source>
</evidence>
<dbReference type="InterPro" id="IPR051997">
    <property type="entry name" value="STK_NEK"/>
</dbReference>
<comment type="cofactor">
    <cofactor evidence="1">
        <name>Mg(2+)</name>
        <dbReference type="ChEBI" id="CHEBI:18420"/>
    </cofactor>
</comment>
<dbReference type="InterPro" id="IPR000408">
    <property type="entry name" value="Reg_chr_condens"/>
</dbReference>
<name>A0A7M5UNN8_9CNID</name>
<keyword evidence="14" id="KW-0460">Magnesium</keyword>
<evidence type="ECO:0000256" key="15">
    <source>
        <dbReference type="PROSITE-ProRule" id="PRU00235"/>
    </source>
</evidence>
<evidence type="ECO:0000256" key="7">
    <source>
        <dbReference type="ARBA" id="ARBA00022553"/>
    </source>
</evidence>
<keyword evidence="11 16" id="KW-0547">Nucleotide-binding</keyword>
<dbReference type="PROSITE" id="PS00108">
    <property type="entry name" value="PROTEIN_KINASE_ST"/>
    <property type="match status" value="1"/>
</dbReference>
<dbReference type="PROSITE" id="PS00107">
    <property type="entry name" value="PROTEIN_KINASE_ATP"/>
    <property type="match status" value="1"/>
</dbReference>
<dbReference type="InterPro" id="IPR058923">
    <property type="entry name" value="RCC1-like_dom"/>
</dbReference>
<dbReference type="Gene3D" id="1.10.510.10">
    <property type="entry name" value="Transferase(Phosphotransferase) domain 1"/>
    <property type="match status" value="1"/>
</dbReference>
<feature type="region of interest" description="Disordered" evidence="17">
    <location>
        <begin position="285"/>
        <end position="327"/>
    </location>
</feature>
<dbReference type="PANTHER" id="PTHR44535:SF4">
    <property type="entry name" value="SERINE_THREONINE-PROTEIN KINASE NEK8"/>
    <property type="match status" value="1"/>
</dbReference>
<evidence type="ECO:0000256" key="8">
    <source>
        <dbReference type="ARBA" id="ARBA00022679"/>
    </source>
</evidence>
<keyword evidence="8" id="KW-0808">Transferase</keyword>
<keyword evidence="5" id="KW-0963">Cytoplasm</keyword>
<keyword evidence="9" id="KW-0479">Metal-binding</keyword>
<dbReference type="EC" id="2.7.11.1" evidence="4"/>
<keyword evidence="6" id="KW-0723">Serine/threonine-protein kinase</keyword>
<accession>A0A7M5UNN8</accession>
<evidence type="ECO:0000256" key="5">
    <source>
        <dbReference type="ARBA" id="ARBA00022490"/>
    </source>
</evidence>
<dbReference type="GO" id="GO:0005737">
    <property type="term" value="C:cytoplasm"/>
    <property type="evidence" value="ECO:0007669"/>
    <property type="project" value="UniProtKB-SubCell"/>
</dbReference>
<keyword evidence="12" id="KW-0418">Kinase</keyword>
<feature type="repeat" description="RCC1" evidence="15">
    <location>
        <begin position="456"/>
        <end position="507"/>
    </location>
</feature>
<comment type="subcellular location">
    <subcellularLocation>
        <location evidence="2">Cytoplasm</location>
    </subcellularLocation>
</comment>
<dbReference type="GeneID" id="136801631"/>
<dbReference type="GO" id="GO:0046872">
    <property type="term" value="F:metal ion binding"/>
    <property type="evidence" value="ECO:0007669"/>
    <property type="project" value="UniProtKB-KW"/>
</dbReference>
<keyword evidence="20" id="KW-1185">Reference proteome</keyword>
<evidence type="ECO:0000256" key="17">
    <source>
        <dbReference type="SAM" id="MobiDB-lite"/>
    </source>
</evidence>
<organism evidence="19 20">
    <name type="scientific">Clytia hemisphaerica</name>
    <dbReference type="NCBI Taxonomy" id="252671"/>
    <lineage>
        <taxon>Eukaryota</taxon>
        <taxon>Metazoa</taxon>
        <taxon>Cnidaria</taxon>
        <taxon>Hydrozoa</taxon>
        <taxon>Hydroidolina</taxon>
        <taxon>Leptothecata</taxon>
        <taxon>Obeliida</taxon>
        <taxon>Clytiidae</taxon>
        <taxon>Clytia</taxon>
    </lineage>
</organism>
<dbReference type="SMART" id="SM00220">
    <property type="entry name" value="S_TKc"/>
    <property type="match status" value="1"/>
</dbReference>
<evidence type="ECO:0000313" key="19">
    <source>
        <dbReference type="EnsemblMetazoa" id="CLYHEMP001745.1"/>
    </source>
</evidence>
<dbReference type="CDD" id="cd08215">
    <property type="entry name" value="STKc_Nek"/>
    <property type="match status" value="1"/>
</dbReference>
<dbReference type="InterPro" id="IPR017441">
    <property type="entry name" value="Protein_kinase_ATP_BS"/>
</dbReference>
<dbReference type="Pfam" id="PF25390">
    <property type="entry name" value="WD40_RLD"/>
    <property type="match status" value="1"/>
</dbReference>
<dbReference type="GO" id="GO:0004674">
    <property type="term" value="F:protein serine/threonine kinase activity"/>
    <property type="evidence" value="ECO:0007669"/>
    <property type="project" value="UniProtKB-KW"/>
</dbReference>
<proteinExistence type="inferred from homology"/>